<sequence length="75" mass="8469">MMEETVFFNLGNAIASNFDTKELARTAQIEQSKDLKRRGLVIATDLDSGEHFLFYADDAKKASADTKKFKLHDTL</sequence>
<dbReference type="EMBL" id="JXKG01000002">
    <property type="protein sequence ID" value="OJG16468.1"/>
    <property type="molecule type" value="Genomic_DNA"/>
</dbReference>
<gene>
    <name evidence="1" type="ORF">RU96_GL001210</name>
</gene>
<dbReference type="Proteomes" id="UP000182835">
    <property type="component" value="Unassembled WGS sequence"/>
</dbReference>
<comment type="caution">
    <text evidence="1">The sequence shown here is derived from an EMBL/GenBank/DDBJ whole genome shotgun (WGS) entry which is preliminary data.</text>
</comment>
<accession>A0A1L8R9N6</accession>
<protein>
    <submittedName>
        <fullName evidence="1">Uncharacterized protein</fullName>
    </submittedName>
</protein>
<organism evidence="1 2">
    <name type="scientific">Enterococcus canintestini</name>
    <dbReference type="NCBI Taxonomy" id="317010"/>
    <lineage>
        <taxon>Bacteria</taxon>
        <taxon>Bacillati</taxon>
        <taxon>Bacillota</taxon>
        <taxon>Bacilli</taxon>
        <taxon>Lactobacillales</taxon>
        <taxon>Enterococcaceae</taxon>
        <taxon>Enterococcus</taxon>
    </lineage>
</organism>
<dbReference type="STRING" id="317010.RU96_GL001210"/>
<evidence type="ECO:0000313" key="2">
    <source>
        <dbReference type="Proteomes" id="UP000182835"/>
    </source>
</evidence>
<dbReference type="RefSeq" id="WP_249024138.1">
    <property type="nucleotide sequence ID" value="NZ_JBHLVQ010000010.1"/>
</dbReference>
<reference evidence="1 2" key="1">
    <citation type="submission" date="2014-12" db="EMBL/GenBank/DDBJ databases">
        <title>Draft genome sequences of 29 type strains of Enterococci.</title>
        <authorList>
            <person name="Zhong Z."/>
            <person name="Sun Z."/>
            <person name="Liu W."/>
            <person name="Zhang W."/>
            <person name="Zhang H."/>
        </authorList>
    </citation>
    <scope>NUCLEOTIDE SEQUENCE [LARGE SCALE GENOMIC DNA]</scope>
    <source>
        <strain evidence="1 2">DSM 21207</strain>
    </source>
</reference>
<proteinExistence type="predicted"/>
<name>A0A1L8R9N6_9ENTE</name>
<evidence type="ECO:0000313" key="1">
    <source>
        <dbReference type="EMBL" id="OJG16468.1"/>
    </source>
</evidence>
<dbReference type="AlphaFoldDB" id="A0A1L8R9N6"/>